<dbReference type="PANTHER" id="PTHR38692:SF1">
    <property type="entry name" value="PROTEIN SMG"/>
    <property type="match status" value="1"/>
</dbReference>
<proteinExistence type="inferred from homology"/>
<comment type="similarity">
    <text evidence="1">Belongs to the Smg family.</text>
</comment>
<dbReference type="Proteomes" id="UP000247555">
    <property type="component" value="Unassembled WGS sequence"/>
</dbReference>
<protein>
    <recommendedName>
        <fullName evidence="1">Protein Smg homolog</fullName>
    </recommendedName>
</protein>
<organism evidence="2 3">
    <name type="scientific">Rivihabitans pingtungensis</name>
    <dbReference type="NCBI Taxonomy" id="1054498"/>
    <lineage>
        <taxon>Bacteria</taxon>
        <taxon>Pseudomonadati</taxon>
        <taxon>Pseudomonadota</taxon>
        <taxon>Betaproteobacteria</taxon>
        <taxon>Neisseriales</taxon>
        <taxon>Aquaspirillaceae</taxon>
        <taxon>Rivihabitans</taxon>
    </lineage>
</organism>
<comment type="caution">
    <text evidence="2">The sequence shown here is derived from an EMBL/GenBank/DDBJ whole genome shotgun (WGS) entry which is preliminary data.</text>
</comment>
<dbReference type="RefSeq" id="WP_110391146.1">
    <property type="nucleotide sequence ID" value="NZ_CALCOA010000124.1"/>
</dbReference>
<keyword evidence="3" id="KW-1185">Reference proteome</keyword>
<reference evidence="2 3" key="1">
    <citation type="submission" date="2018-05" db="EMBL/GenBank/DDBJ databases">
        <title>Genomic Encyclopedia of Type Strains, Phase IV (KMG-IV): sequencing the most valuable type-strain genomes for metagenomic binning, comparative biology and taxonomic classification.</title>
        <authorList>
            <person name="Goeker M."/>
        </authorList>
    </citation>
    <scope>NUCLEOTIDE SEQUENCE [LARGE SCALE GENOMIC DNA]</scope>
    <source>
        <strain evidence="2 3">DSM 29661</strain>
    </source>
</reference>
<evidence type="ECO:0000256" key="1">
    <source>
        <dbReference type="HAMAP-Rule" id="MF_00598"/>
    </source>
</evidence>
<accession>A0A318KQU6</accession>
<dbReference type="InterPro" id="IPR007456">
    <property type="entry name" value="Smg"/>
</dbReference>
<dbReference type="OrthoDB" id="5297467at2"/>
<dbReference type="EMBL" id="QJKI01000013">
    <property type="protein sequence ID" value="PXX78066.1"/>
    <property type="molecule type" value="Genomic_DNA"/>
</dbReference>
<dbReference type="HAMAP" id="MF_00598">
    <property type="entry name" value="Smg"/>
    <property type="match status" value="1"/>
</dbReference>
<dbReference type="AlphaFoldDB" id="A0A318KQU6"/>
<sequence>MFDVFAYLVQEYPDFSACPDAEQLARRLFAAGFEDEDIEDALSWLDLLDSAAAPEPLAQPAGGMRVFNDEEMDRLSLETRGFLQFLDANQVLDMSQRELVIERLLELPPSEVDSDVARLVVLMVLWRQCITPDILMAEELLRAIGWSSTLQ</sequence>
<name>A0A318KQU6_9NEIS</name>
<dbReference type="PANTHER" id="PTHR38692">
    <property type="entry name" value="PROTEIN SMG"/>
    <property type="match status" value="1"/>
</dbReference>
<gene>
    <name evidence="1" type="primary">smg</name>
    <name evidence="2" type="ORF">DFR34_11375</name>
</gene>
<evidence type="ECO:0000313" key="3">
    <source>
        <dbReference type="Proteomes" id="UP000247555"/>
    </source>
</evidence>
<evidence type="ECO:0000313" key="2">
    <source>
        <dbReference type="EMBL" id="PXX78066.1"/>
    </source>
</evidence>
<dbReference type="Pfam" id="PF04361">
    <property type="entry name" value="DUF494"/>
    <property type="match status" value="1"/>
</dbReference>